<dbReference type="Pfam" id="PF00535">
    <property type="entry name" value="Glycos_transf_2"/>
    <property type="match status" value="1"/>
</dbReference>
<dbReference type="CDD" id="cd02511">
    <property type="entry name" value="Beta4Glucosyltransferase"/>
    <property type="match status" value="1"/>
</dbReference>
<dbReference type="Proteomes" id="UP000094893">
    <property type="component" value="Unassembled WGS sequence"/>
</dbReference>
<accession>A0A1C2I5Y7</accession>
<comment type="caution">
    <text evidence="3">The sequence shown here is derived from an EMBL/GenBank/DDBJ whole genome shotgun (WGS) entry which is preliminary data.</text>
</comment>
<dbReference type="InterPro" id="IPR029044">
    <property type="entry name" value="Nucleotide-diphossugar_trans"/>
</dbReference>
<dbReference type="Gene3D" id="3.90.550.10">
    <property type="entry name" value="Spore Coat Polysaccharide Biosynthesis Protein SpsA, Chain A"/>
    <property type="match status" value="1"/>
</dbReference>
<comment type="similarity">
    <text evidence="1">Belongs to the glycosyltransferase 2 family. WaaE/KdtX subfamily.</text>
</comment>
<dbReference type="AlphaFoldDB" id="A0A1C2I5Y7"/>
<evidence type="ECO:0000313" key="3">
    <source>
        <dbReference type="EMBL" id="OCX71380.1"/>
    </source>
</evidence>
<evidence type="ECO:0000256" key="1">
    <source>
        <dbReference type="ARBA" id="ARBA00038494"/>
    </source>
</evidence>
<dbReference type="InterPro" id="IPR001173">
    <property type="entry name" value="Glyco_trans_2-like"/>
</dbReference>
<dbReference type="EMBL" id="LWSA01000169">
    <property type="protein sequence ID" value="OCX71380.1"/>
    <property type="molecule type" value="Genomic_DNA"/>
</dbReference>
<protein>
    <recommendedName>
        <fullName evidence="2">Glycosyltransferase 2-like domain-containing protein</fullName>
    </recommendedName>
</protein>
<evidence type="ECO:0000259" key="2">
    <source>
        <dbReference type="Pfam" id="PF00535"/>
    </source>
</evidence>
<dbReference type="PANTHER" id="PTHR43630:SF2">
    <property type="entry name" value="GLYCOSYLTRANSFERASE"/>
    <property type="match status" value="1"/>
</dbReference>
<feature type="domain" description="Glycosyltransferase 2-like" evidence="2">
    <location>
        <begin position="6"/>
        <end position="107"/>
    </location>
</feature>
<sequence length="286" mass="33389">MKQKISVVINTLNEEWNLPYAIRSVHSWADEIVVVDMYSDDRTVEIAKQYGAKVYFHERIAAFDAARQFAIEQASNEWILILDADEEISPNLAMSINDIIQEDQFDVIELPRANLALSGFAPLESGFPEYHKRAFKKKFVKDGYKGKIHTFFQFTPAARITKITASYPDMCVRHYTSPTVSTFFYKINRYTSVEAVHRYNSNMNNAMLIALLIFRPLKTFLIHYVKRQGFRDGWRGFWLSMIFFIYELMTVAKIWEIKDNCGHQPTDDGALERMREHVKSRSRKSV</sequence>
<gene>
    <name evidence="3" type="ORF">A6P07_12180</name>
</gene>
<dbReference type="RefSeq" id="WP_024892858.1">
    <property type="nucleotide sequence ID" value="NZ_LWSA01000169.1"/>
</dbReference>
<name>A0A1C2I5Y7_ACITH</name>
<dbReference type="SUPFAM" id="SSF53448">
    <property type="entry name" value="Nucleotide-diphospho-sugar transferases"/>
    <property type="match status" value="1"/>
</dbReference>
<dbReference type="PANTHER" id="PTHR43630">
    <property type="entry name" value="POLY-BETA-1,6-N-ACETYL-D-GLUCOSAMINE SYNTHASE"/>
    <property type="match status" value="1"/>
</dbReference>
<evidence type="ECO:0000313" key="4">
    <source>
        <dbReference type="Proteomes" id="UP000094893"/>
    </source>
</evidence>
<organism evidence="3 4">
    <name type="scientific">Acidithiobacillus thiooxidans</name>
    <name type="common">Thiobacillus thiooxidans</name>
    <dbReference type="NCBI Taxonomy" id="930"/>
    <lineage>
        <taxon>Bacteria</taxon>
        <taxon>Pseudomonadati</taxon>
        <taxon>Pseudomonadota</taxon>
        <taxon>Acidithiobacillia</taxon>
        <taxon>Acidithiobacillales</taxon>
        <taxon>Acidithiobacillaceae</taxon>
        <taxon>Acidithiobacillus</taxon>
    </lineage>
</organism>
<reference evidence="3 4" key="1">
    <citation type="journal article" date="2016" name="Int. J. Mol. Sci.">
        <title>Comparative genomics of the extreme acidophile Acidithiobacillus thiooxidans reveals intraspecific divergence and niche adaptation.</title>
        <authorList>
            <person name="Zhang X."/>
            <person name="Feng X."/>
            <person name="Tao J."/>
            <person name="Ma L."/>
            <person name="Xiao Y."/>
            <person name="Liang Y."/>
            <person name="Liu X."/>
            <person name="Yin H."/>
        </authorList>
    </citation>
    <scope>NUCLEOTIDE SEQUENCE [LARGE SCALE GENOMIC DNA]</scope>
    <source>
        <strain evidence="3 4">A02</strain>
    </source>
</reference>
<proteinExistence type="inferred from homology"/>